<reference evidence="2" key="2">
    <citation type="submission" date="2002-03" db="EMBL/GenBank/DDBJ databases">
        <title>Oryza sativa nipponbare(GA3) genomic DNA, chromosome 2, PAC clone:P0516F12.</title>
        <authorList>
            <person name="Sasaki T."/>
            <person name="Matsumoto T."/>
            <person name="Yamamoto K."/>
        </authorList>
    </citation>
    <scope>NUCLEOTIDE SEQUENCE</scope>
</reference>
<gene>
    <name evidence="3" type="ORF">OJ1001_D02.12</name>
    <name evidence="2" type="ORF">P0516F12.30</name>
</gene>
<evidence type="ECO:0000256" key="1">
    <source>
        <dbReference type="SAM" id="MobiDB-lite"/>
    </source>
</evidence>
<evidence type="ECO:0000313" key="2">
    <source>
        <dbReference type="EMBL" id="BAD25638.1"/>
    </source>
</evidence>
<feature type="region of interest" description="Disordered" evidence="1">
    <location>
        <begin position="54"/>
        <end position="104"/>
    </location>
</feature>
<feature type="compositionally biased region" description="Low complexity" evidence="1">
    <location>
        <begin position="81"/>
        <end position="99"/>
    </location>
</feature>
<reference evidence="4" key="3">
    <citation type="journal article" date="2005" name="Nature">
        <title>The map-based sequence of the rice genome.</title>
        <authorList>
            <consortium name="International rice genome sequencing project (IRGSP)"/>
            <person name="Matsumoto T."/>
            <person name="Wu J."/>
            <person name="Kanamori H."/>
            <person name="Katayose Y."/>
            <person name="Fujisawa M."/>
            <person name="Namiki N."/>
            <person name="Mizuno H."/>
            <person name="Yamamoto K."/>
            <person name="Antonio B.A."/>
            <person name="Baba T."/>
            <person name="Sakata K."/>
            <person name="Nagamura Y."/>
            <person name="Aoki H."/>
            <person name="Arikawa K."/>
            <person name="Arita K."/>
            <person name="Bito T."/>
            <person name="Chiden Y."/>
            <person name="Fujitsuka N."/>
            <person name="Fukunaka R."/>
            <person name="Hamada M."/>
            <person name="Harada C."/>
            <person name="Hayashi A."/>
            <person name="Hijishita S."/>
            <person name="Honda M."/>
            <person name="Hosokawa S."/>
            <person name="Ichikawa Y."/>
            <person name="Idonuma A."/>
            <person name="Iijima M."/>
            <person name="Ikeda M."/>
            <person name="Ikeno M."/>
            <person name="Ito K."/>
            <person name="Ito S."/>
            <person name="Ito T."/>
            <person name="Ito Y."/>
            <person name="Ito Y."/>
            <person name="Iwabuchi A."/>
            <person name="Kamiya K."/>
            <person name="Karasawa W."/>
            <person name="Kurita K."/>
            <person name="Katagiri S."/>
            <person name="Kikuta A."/>
            <person name="Kobayashi H."/>
            <person name="Kobayashi N."/>
            <person name="Machita K."/>
            <person name="Maehara T."/>
            <person name="Masukawa M."/>
            <person name="Mizubayashi T."/>
            <person name="Mukai Y."/>
            <person name="Nagasaki H."/>
            <person name="Nagata Y."/>
            <person name="Naito S."/>
            <person name="Nakashima M."/>
            <person name="Nakama Y."/>
            <person name="Nakamichi Y."/>
            <person name="Nakamura M."/>
            <person name="Meguro A."/>
            <person name="Negishi M."/>
            <person name="Ohta I."/>
            <person name="Ohta T."/>
            <person name="Okamoto M."/>
            <person name="Ono N."/>
            <person name="Saji S."/>
            <person name="Sakaguchi M."/>
            <person name="Sakai K."/>
            <person name="Shibata M."/>
            <person name="Shimokawa T."/>
            <person name="Song J."/>
            <person name="Takazaki Y."/>
            <person name="Terasawa K."/>
            <person name="Tsugane M."/>
            <person name="Tsuji K."/>
            <person name="Ueda S."/>
            <person name="Waki K."/>
            <person name="Yamagata H."/>
            <person name="Yamamoto M."/>
            <person name="Yamamoto S."/>
            <person name="Yamane H."/>
            <person name="Yoshiki S."/>
            <person name="Yoshihara R."/>
            <person name="Yukawa K."/>
            <person name="Zhong H."/>
            <person name="Yano M."/>
            <person name="Yuan Q."/>
            <person name="Ouyang S."/>
            <person name="Liu J."/>
            <person name="Jones K.M."/>
            <person name="Gansberger K."/>
            <person name="Moffat K."/>
            <person name="Hill J."/>
            <person name="Bera J."/>
            <person name="Fadrosh D."/>
            <person name="Jin S."/>
            <person name="Johri S."/>
            <person name="Kim M."/>
            <person name="Overton L."/>
            <person name="Reardon M."/>
            <person name="Tsitrin T."/>
            <person name="Vuong H."/>
            <person name="Weaver B."/>
            <person name="Ciecko A."/>
            <person name="Tallon L."/>
            <person name="Jackson J."/>
            <person name="Pai G."/>
            <person name="Aken S.V."/>
            <person name="Utterback T."/>
            <person name="Reidmuller S."/>
            <person name="Feldblyum T."/>
            <person name="Hsiao J."/>
            <person name="Zismann V."/>
            <person name="Iobst S."/>
            <person name="de Vazeille A.R."/>
            <person name="Buell C.R."/>
            <person name="Ying K."/>
            <person name="Li Y."/>
            <person name="Lu T."/>
            <person name="Huang Y."/>
            <person name="Zhao Q."/>
            <person name="Feng Q."/>
            <person name="Zhang L."/>
            <person name="Zhu J."/>
            <person name="Weng Q."/>
            <person name="Mu J."/>
            <person name="Lu Y."/>
            <person name="Fan D."/>
            <person name="Liu Y."/>
            <person name="Guan J."/>
            <person name="Zhang Y."/>
            <person name="Yu S."/>
            <person name="Liu X."/>
            <person name="Zhang Y."/>
            <person name="Hong G."/>
            <person name="Han B."/>
            <person name="Choisne N."/>
            <person name="Demange N."/>
            <person name="Orjeda G."/>
            <person name="Samain S."/>
            <person name="Cattolico L."/>
            <person name="Pelletier E."/>
            <person name="Couloux A."/>
            <person name="Segurens B."/>
            <person name="Wincker P."/>
            <person name="D'Hont A."/>
            <person name="Scarpelli C."/>
            <person name="Weissenbach J."/>
            <person name="Salanoubat M."/>
            <person name="Quetier F."/>
            <person name="Yu Y."/>
            <person name="Kim H.R."/>
            <person name="Rambo T."/>
            <person name="Currie J."/>
            <person name="Collura K."/>
            <person name="Luo M."/>
            <person name="Yang T."/>
            <person name="Ammiraju J.S.S."/>
            <person name="Engler F."/>
            <person name="Soderlund C."/>
            <person name="Wing R.A."/>
            <person name="Palmer L.E."/>
            <person name="de la Bastide M."/>
            <person name="Spiegel L."/>
            <person name="Nascimento L."/>
            <person name="Zutavern T."/>
            <person name="O'Shaughnessy A."/>
            <person name="Dike S."/>
            <person name="Dedhia N."/>
            <person name="Preston R."/>
            <person name="Balija V."/>
            <person name="McCombie W.R."/>
            <person name="Chow T."/>
            <person name="Chen H."/>
            <person name="Chung M."/>
            <person name="Chen C."/>
            <person name="Shaw J."/>
            <person name="Wu H."/>
            <person name="Hsiao K."/>
            <person name="Chao Y."/>
            <person name="Chu M."/>
            <person name="Cheng C."/>
            <person name="Hour A."/>
            <person name="Lee P."/>
            <person name="Lin S."/>
            <person name="Lin Y."/>
            <person name="Liou J."/>
            <person name="Liu S."/>
            <person name="Hsing Y."/>
            <person name="Raghuvanshi S."/>
            <person name="Mohanty A."/>
            <person name="Bharti A.K."/>
            <person name="Gaur A."/>
            <person name="Gupta V."/>
            <person name="Kumar D."/>
            <person name="Ravi V."/>
            <person name="Vij S."/>
            <person name="Kapur A."/>
            <person name="Khurana P."/>
            <person name="Khurana P."/>
            <person name="Khurana J.P."/>
            <person name="Tyagi A.K."/>
            <person name="Gaikwad K."/>
            <person name="Singh A."/>
            <person name="Dalal V."/>
            <person name="Srivastava S."/>
            <person name="Dixit A."/>
            <person name="Pal A.K."/>
            <person name="Ghazi I.A."/>
            <person name="Yadav M."/>
            <person name="Pandit A."/>
            <person name="Bhargava A."/>
            <person name="Sureshbabu K."/>
            <person name="Batra K."/>
            <person name="Sharma T.R."/>
            <person name="Mohapatra T."/>
            <person name="Singh N.K."/>
            <person name="Messing J."/>
            <person name="Nelson A.B."/>
            <person name="Fuks G."/>
            <person name="Kavchok S."/>
            <person name="Keizer G."/>
            <person name="Linton E."/>
            <person name="Llaca V."/>
            <person name="Song R."/>
            <person name="Tanyolac B."/>
            <person name="Young S."/>
            <person name="Ho-Il K."/>
            <person name="Hahn J.H."/>
            <person name="Sangsakoo G."/>
            <person name="Vanavichit A."/>
            <person name="de Mattos Luiz.A.T."/>
            <person name="Zimmer P.D."/>
            <person name="Malone G."/>
            <person name="Dellagostin O."/>
            <person name="de Oliveira A.C."/>
            <person name="Bevan M."/>
            <person name="Bancroft I."/>
            <person name="Minx P."/>
            <person name="Cordum H."/>
            <person name="Wilson R."/>
            <person name="Cheng Z."/>
            <person name="Jin W."/>
            <person name="Jiang J."/>
            <person name="Leong S.A."/>
            <person name="Iwama H."/>
            <person name="Gojobori T."/>
            <person name="Itoh T."/>
            <person name="Niimura Y."/>
            <person name="Fujii Y."/>
            <person name="Habara T."/>
            <person name="Sakai H."/>
            <person name="Sato Y."/>
            <person name="Wilson G."/>
            <person name="Kumar K."/>
            <person name="McCouch S."/>
            <person name="Juretic N."/>
            <person name="Hoen D."/>
            <person name="Wright S."/>
            <person name="Bruskiewich R."/>
            <person name="Bureau T."/>
            <person name="Miyao A."/>
            <person name="Hirochika H."/>
            <person name="Nishikawa T."/>
            <person name="Kadowaki K."/>
            <person name="Sugiura M."/>
            <person name="Burr B."/>
            <person name="Sasaki T."/>
        </authorList>
    </citation>
    <scope>NUCLEOTIDE SEQUENCE [LARGE SCALE GENOMIC DNA]</scope>
    <source>
        <strain evidence="4">cv. Nipponbare</strain>
    </source>
</reference>
<protein>
    <submittedName>
        <fullName evidence="2">Uncharacterized protein</fullName>
    </submittedName>
</protein>
<sequence>MPPANGAAWRRRRQEGLGLYMKEAWAQLESQLIRVQTKLLTIKGVAAAAAVVAEPPPSLSPPQGRLAASGSPPAGSGGGESAASADPPPVVGEGAADAAVGGGGTAADADTAVGSIAAGSRAGGSEFLVIRAGYIVTIFSEKAKVPESRGALFRESAPPSYAPYQVELKLFSWAGVGAVPNRLIESNCTSKIYVDVKNSAENPASFIPQKLRQKHIYRFLSLPINCFTELRLQASGYSNVGGKIGQAAIDFCASPASSRKTAATARSGEPAGHGESFARRMASRIRQGFGKETYGSGFV</sequence>
<dbReference type="EMBL" id="AP004883">
    <property type="protein sequence ID" value="BAD25638.1"/>
    <property type="molecule type" value="Genomic_DNA"/>
</dbReference>
<proteinExistence type="predicted"/>
<evidence type="ECO:0000313" key="3">
    <source>
        <dbReference type="EMBL" id="BAD27681.1"/>
    </source>
</evidence>
<dbReference type="AlphaFoldDB" id="Q6H6L1"/>
<reference evidence="3" key="1">
    <citation type="submission" date="2001-08" db="EMBL/GenBank/DDBJ databases">
        <title>Oryza sativa nipponbare(GA3) genomic DNA, chromosome 2, BAC clone:OJ1001_D02.</title>
        <authorList>
            <person name="Sasaki T."/>
            <person name="Matsumoto T."/>
            <person name="Yamamoto K."/>
        </authorList>
    </citation>
    <scope>NUCLEOTIDE SEQUENCE</scope>
</reference>
<reference evidence="4" key="4">
    <citation type="journal article" date="2008" name="Nucleic Acids Res.">
        <title>The rice annotation project database (RAP-DB): 2008 update.</title>
        <authorList>
            <consortium name="The rice annotation project (RAP)"/>
        </authorList>
    </citation>
    <scope>GENOME REANNOTATION</scope>
    <source>
        <strain evidence="4">cv. Nipponbare</strain>
    </source>
</reference>
<name>Q6H6L1_ORYSJ</name>
<evidence type="ECO:0000313" key="4">
    <source>
        <dbReference type="Proteomes" id="UP000000763"/>
    </source>
</evidence>
<organism evidence="2 4">
    <name type="scientific">Oryza sativa subsp. japonica</name>
    <name type="common">Rice</name>
    <dbReference type="NCBI Taxonomy" id="39947"/>
    <lineage>
        <taxon>Eukaryota</taxon>
        <taxon>Viridiplantae</taxon>
        <taxon>Streptophyta</taxon>
        <taxon>Embryophyta</taxon>
        <taxon>Tracheophyta</taxon>
        <taxon>Spermatophyta</taxon>
        <taxon>Magnoliopsida</taxon>
        <taxon>Liliopsida</taxon>
        <taxon>Poales</taxon>
        <taxon>Poaceae</taxon>
        <taxon>BOP clade</taxon>
        <taxon>Oryzoideae</taxon>
        <taxon>Oryzeae</taxon>
        <taxon>Oryzinae</taxon>
        <taxon>Oryza</taxon>
        <taxon>Oryza sativa</taxon>
    </lineage>
</organism>
<dbReference type="Proteomes" id="UP000000763">
    <property type="component" value="Chromosome 2"/>
</dbReference>
<dbReference type="EMBL" id="AP004037">
    <property type="protein sequence ID" value="BAD27681.1"/>
    <property type="molecule type" value="Genomic_DNA"/>
</dbReference>
<accession>Q6H6L1</accession>